<dbReference type="InterPro" id="IPR025166">
    <property type="entry name" value="Integrase_DNA_bind_dom"/>
</dbReference>
<dbReference type="Pfam" id="PF00589">
    <property type="entry name" value="Phage_integrase"/>
    <property type="match status" value="1"/>
</dbReference>
<dbReference type="InterPro" id="IPR013762">
    <property type="entry name" value="Integrase-like_cat_sf"/>
</dbReference>
<evidence type="ECO:0000313" key="8">
    <source>
        <dbReference type="EMBL" id="AOJ09247.1"/>
    </source>
</evidence>
<dbReference type="AlphaFoldDB" id="A0A1B4G008"/>
<dbReference type="InterPro" id="IPR010998">
    <property type="entry name" value="Integrase_recombinase_N"/>
</dbReference>
<evidence type="ECO:0000256" key="4">
    <source>
        <dbReference type="ARBA" id="ARBA00023172"/>
    </source>
</evidence>
<keyword evidence="4" id="KW-0233">DNA recombination</keyword>
<proteinExistence type="inferred from homology"/>
<evidence type="ECO:0000256" key="2">
    <source>
        <dbReference type="ARBA" id="ARBA00022908"/>
    </source>
</evidence>
<dbReference type="Pfam" id="PF13356">
    <property type="entry name" value="Arm-DNA-bind_3"/>
    <property type="match status" value="1"/>
</dbReference>
<dbReference type="RefSeq" id="WP_066493420.1">
    <property type="nucleotide sequence ID" value="NZ_CP013389.1"/>
</dbReference>
<evidence type="ECO:0000313" key="9">
    <source>
        <dbReference type="Proteomes" id="UP000067711"/>
    </source>
</evidence>
<dbReference type="InterPro" id="IPR044068">
    <property type="entry name" value="CB"/>
</dbReference>
<evidence type="ECO:0000259" key="7">
    <source>
        <dbReference type="PROSITE" id="PS51900"/>
    </source>
</evidence>
<dbReference type="Pfam" id="PF22022">
    <property type="entry name" value="Phage_int_M"/>
    <property type="match status" value="1"/>
</dbReference>
<comment type="similarity">
    <text evidence="1">Belongs to the 'phage' integrase family.</text>
</comment>
<dbReference type="InterPro" id="IPR050808">
    <property type="entry name" value="Phage_Integrase"/>
</dbReference>
<reference evidence="8 9" key="1">
    <citation type="submission" date="2015-12" db="EMBL/GenBank/DDBJ databases">
        <title>Diversity of Burkholderia near neighbor genomes.</title>
        <authorList>
            <person name="Sahl J."/>
            <person name="Wagner D."/>
            <person name="Keim P."/>
        </authorList>
    </citation>
    <scope>NUCLEOTIDE SEQUENCE [LARGE SCALE GENOMIC DNA]</scope>
    <source>
        <strain evidence="8 9">BDU8</strain>
    </source>
</reference>
<dbReference type="InterPro" id="IPR011010">
    <property type="entry name" value="DNA_brk_join_enz"/>
</dbReference>
<feature type="domain" description="Tyr recombinase" evidence="6">
    <location>
        <begin position="202"/>
        <end position="394"/>
    </location>
</feature>
<gene>
    <name evidence="8" type="ORF">WS71_17930</name>
</gene>
<dbReference type="Proteomes" id="UP000067711">
    <property type="component" value="Chromosome 1"/>
</dbReference>
<evidence type="ECO:0000259" key="6">
    <source>
        <dbReference type="PROSITE" id="PS51898"/>
    </source>
</evidence>
<dbReference type="GO" id="GO:0003677">
    <property type="term" value="F:DNA binding"/>
    <property type="evidence" value="ECO:0007669"/>
    <property type="project" value="UniProtKB-UniRule"/>
</dbReference>
<dbReference type="PROSITE" id="PS51898">
    <property type="entry name" value="TYR_RECOMBINASE"/>
    <property type="match status" value="1"/>
</dbReference>
<dbReference type="EMBL" id="CP013389">
    <property type="protein sequence ID" value="AOJ09247.1"/>
    <property type="molecule type" value="Genomic_DNA"/>
</dbReference>
<sequence length="412" mass="45799">MALTDMAIRRAKPMEKQQKLFDSGGLFLLVTPAGGKRWVLKYRFGGREKSLAFGTYPEVSLVEARKKRDAAREKLAANIDPGEAKKAEKRTQRLNAENSFEAIAREWHAKYAPTWSDSHGDRILRRLEVDAFPWIGGKPMANLTPPDVLDILRRVEKRGALETAHRLRGNVGQVCRYAVATGRAERDVTSDLRGALPPPETEHFAAVTAPKELGELLRAIDSYRGTFPVLCALRLAPLVFQRPGELRAAEWEEFDLNAAMWEIPSARMKRRKKDKASGGAHIVPLASQAVSVLRELHLLTGNGRYLFSGARSKARPMSDNTVNAALRRLGYDSSTMTGHGFRATARTIMAEQLGIPKEIIEAQLAHAVKDPLGRAYDRTVYLAQRGEMMQKWANYLDRLKAGAAIVPIAAAR</sequence>
<organism evidence="8 9">
    <name type="scientific">Burkholderia mayonis</name>
    <dbReference type="NCBI Taxonomy" id="1385591"/>
    <lineage>
        <taxon>Bacteria</taxon>
        <taxon>Pseudomonadati</taxon>
        <taxon>Pseudomonadota</taxon>
        <taxon>Betaproteobacteria</taxon>
        <taxon>Burkholderiales</taxon>
        <taxon>Burkholderiaceae</taxon>
        <taxon>Burkholderia</taxon>
        <taxon>pseudomallei group</taxon>
    </lineage>
</organism>
<dbReference type="Gene3D" id="1.10.443.10">
    <property type="entry name" value="Intergrase catalytic core"/>
    <property type="match status" value="1"/>
</dbReference>
<evidence type="ECO:0000256" key="1">
    <source>
        <dbReference type="ARBA" id="ARBA00008857"/>
    </source>
</evidence>
<dbReference type="PANTHER" id="PTHR30629:SF2">
    <property type="entry name" value="PROPHAGE INTEGRASE INTS-RELATED"/>
    <property type="match status" value="1"/>
</dbReference>
<dbReference type="InterPro" id="IPR053876">
    <property type="entry name" value="Phage_int_M"/>
</dbReference>
<dbReference type="SUPFAM" id="SSF56349">
    <property type="entry name" value="DNA breaking-rejoining enzymes"/>
    <property type="match status" value="1"/>
</dbReference>
<name>A0A1B4G008_9BURK</name>
<dbReference type="Gene3D" id="3.30.160.390">
    <property type="entry name" value="Integrase, DNA-binding domain"/>
    <property type="match status" value="1"/>
</dbReference>
<dbReference type="InterPro" id="IPR038488">
    <property type="entry name" value="Integrase_DNA-bd_sf"/>
</dbReference>
<keyword evidence="2" id="KW-0229">DNA integration</keyword>
<evidence type="ECO:0000256" key="5">
    <source>
        <dbReference type="PROSITE-ProRule" id="PRU01248"/>
    </source>
</evidence>
<dbReference type="InterPro" id="IPR002104">
    <property type="entry name" value="Integrase_catalytic"/>
</dbReference>
<accession>A0A1B4G008</accession>
<dbReference type="CDD" id="cd00801">
    <property type="entry name" value="INT_P4_C"/>
    <property type="match status" value="1"/>
</dbReference>
<protein>
    <submittedName>
        <fullName evidence="8">Integrase</fullName>
    </submittedName>
</protein>
<evidence type="ECO:0000256" key="3">
    <source>
        <dbReference type="ARBA" id="ARBA00023125"/>
    </source>
</evidence>
<dbReference type="GO" id="GO:0006310">
    <property type="term" value="P:DNA recombination"/>
    <property type="evidence" value="ECO:0007669"/>
    <property type="project" value="UniProtKB-KW"/>
</dbReference>
<dbReference type="PANTHER" id="PTHR30629">
    <property type="entry name" value="PROPHAGE INTEGRASE"/>
    <property type="match status" value="1"/>
</dbReference>
<dbReference type="PROSITE" id="PS51900">
    <property type="entry name" value="CB"/>
    <property type="match status" value="1"/>
</dbReference>
<dbReference type="GO" id="GO:0015074">
    <property type="term" value="P:DNA integration"/>
    <property type="evidence" value="ECO:0007669"/>
    <property type="project" value="UniProtKB-KW"/>
</dbReference>
<dbReference type="Gene3D" id="1.10.150.130">
    <property type="match status" value="1"/>
</dbReference>
<feature type="domain" description="Core-binding (CB)" evidence="7">
    <location>
        <begin position="98"/>
        <end position="179"/>
    </location>
</feature>
<keyword evidence="3 5" id="KW-0238">DNA-binding</keyword>